<reference evidence="1" key="1">
    <citation type="submission" date="2019-12" db="EMBL/GenBank/DDBJ databases">
        <title>Genome sequencing and annotation of Brassica cretica.</title>
        <authorList>
            <person name="Studholme D.J."/>
            <person name="Sarris P."/>
        </authorList>
    </citation>
    <scope>NUCLEOTIDE SEQUENCE</scope>
    <source>
        <strain evidence="1">PFS-109/04</strain>
        <tissue evidence="1">Leaf</tissue>
    </source>
</reference>
<evidence type="ECO:0000313" key="2">
    <source>
        <dbReference type="Proteomes" id="UP000712600"/>
    </source>
</evidence>
<name>A0A8S9NYD4_BRACR</name>
<dbReference type="Proteomes" id="UP000712600">
    <property type="component" value="Unassembled WGS sequence"/>
</dbReference>
<sequence>MAGLLISATHFHSGDVGWYRGCSFEWFTVQIRRGRSFGLVLCGDSGGFKEKFSSVDEDDGKLHVFPDEIPTKRFVFLRWGRRRWEMTTCVGLVVEFFFGWALDLFCRLLYRLCFMGFVH</sequence>
<organism evidence="1 2">
    <name type="scientific">Brassica cretica</name>
    <name type="common">Mustard</name>
    <dbReference type="NCBI Taxonomy" id="69181"/>
    <lineage>
        <taxon>Eukaryota</taxon>
        <taxon>Viridiplantae</taxon>
        <taxon>Streptophyta</taxon>
        <taxon>Embryophyta</taxon>
        <taxon>Tracheophyta</taxon>
        <taxon>Spermatophyta</taxon>
        <taxon>Magnoliopsida</taxon>
        <taxon>eudicotyledons</taxon>
        <taxon>Gunneridae</taxon>
        <taxon>Pentapetalae</taxon>
        <taxon>rosids</taxon>
        <taxon>malvids</taxon>
        <taxon>Brassicales</taxon>
        <taxon>Brassicaceae</taxon>
        <taxon>Brassiceae</taxon>
        <taxon>Brassica</taxon>
    </lineage>
</organism>
<dbReference type="EMBL" id="QGKX02001521">
    <property type="protein sequence ID" value="KAF3507415.1"/>
    <property type="molecule type" value="Genomic_DNA"/>
</dbReference>
<proteinExistence type="predicted"/>
<dbReference type="AlphaFoldDB" id="A0A8S9NYD4"/>
<accession>A0A8S9NYD4</accession>
<gene>
    <name evidence="1" type="ORF">F2Q69_00008226</name>
</gene>
<protein>
    <submittedName>
        <fullName evidence="1">Uncharacterized protein</fullName>
    </submittedName>
</protein>
<evidence type="ECO:0000313" key="1">
    <source>
        <dbReference type="EMBL" id="KAF3507415.1"/>
    </source>
</evidence>
<comment type="caution">
    <text evidence="1">The sequence shown here is derived from an EMBL/GenBank/DDBJ whole genome shotgun (WGS) entry which is preliminary data.</text>
</comment>